<name>A0A914S8H9_PAREQ</name>
<evidence type="ECO:0000313" key="2">
    <source>
        <dbReference type="WBParaSite" id="PEQ_0001048601-mRNA-1"/>
    </source>
</evidence>
<organism evidence="1 2">
    <name type="scientific">Parascaris equorum</name>
    <name type="common">Equine roundworm</name>
    <dbReference type="NCBI Taxonomy" id="6256"/>
    <lineage>
        <taxon>Eukaryota</taxon>
        <taxon>Metazoa</taxon>
        <taxon>Ecdysozoa</taxon>
        <taxon>Nematoda</taxon>
        <taxon>Chromadorea</taxon>
        <taxon>Rhabditida</taxon>
        <taxon>Spirurina</taxon>
        <taxon>Ascaridomorpha</taxon>
        <taxon>Ascaridoidea</taxon>
        <taxon>Ascarididae</taxon>
        <taxon>Parascaris</taxon>
    </lineage>
</organism>
<evidence type="ECO:0000313" key="1">
    <source>
        <dbReference type="Proteomes" id="UP000887564"/>
    </source>
</evidence>
<protein>
    <submittedName>
        <fullName evidence="2">Uncharacterized protein</fullName>
    </submittedName>
</protein>
<accession>A0A914S8H9</accession>
<proteinExistence type="predicted"/>
<dbReference type="Proteomes" id="UP000887564">
    <property type="component" value="Unplaced"/>
</dbReference>
<dbReference type="WBParaSite" id="PEQ_0001048601-mRNA-1">
    <property type="protein sequence ID" value="PEQ_0001048601-mRNA-1"/>
    <property type="gene ID" value="PEQ_0001048601"/>
</dbReference>
<dbReference type="AlphaFoldDB" id="A0A914S8H9"/>
<sequence length="59" mass="6522">MLMSKIEQETIEVENAREVVASDENRANAAATEAQTLKVKLVVIPKICVMAQLQDSCFI</sequence>
<keyword evidence="1" id="KW-1185">Reference proteome</keyword>
<reference evidence="2" key="1">
    <citation type="submission" date="2022-11" db="UniProtKB">
        <authorList>
            <consortium name="WormBaseParasite"/>
        </authorList>
    </citation>
    <scope>IDENTIFICATION</scope>
</reference>